<feature type="compositionally biased region" description="Basic and acidic residues" evidence="2">
    <location>
        <begin position="28"/>
        <end position="37"/>
    </location>
</feature>
<organism evidence="3 4">
    <name type="scientific">Mesobaculum littorinae</name>
    <dbReference type="NCBI Taxonomy" id="2486419"/>
    <lineage>
        <taxon>Bacteria</taxon>
        <taxon>Pseudomonadati</taxon>
        <taxon>Pseudomonadota</taxon>
        <taxon>Alphaproteobacteria</taxon>
        <taxon>Rhodobacterales</taxon>
        <taxon>Roseobacteraceae</taxon>
        <taxon>Mesobaculum</taxon>
    </lineage>
</organism>
<reference evidence="3 4" key="1">
    <citation type="submission" date="2018-11" db="EMBL/GenBank/DDBJ databases">
        <title>Mesobaculum littorinae gen. nov., sp. nov., isolated from Littorina scabra that represents a novel genus of the order Rhodobacteraceae.</title>
        <authorList>
            <person name="Li F."/>
        </authorList>
    </citation>
    <scope>NUCLEOTIDE SEQUENCE [LARGE SCALE GENOMIC DNA]</scope>
    <source>
        <strain evidence="3 4">M0103</strain>
    </source>
</reference>
<dbReference type="Proteomes" id="UP000285908">
    <property type="component" value="Unassembled WGS sequence"/>
</dbReference>
<evidence type="ECO:0000256" key="2">
    <source>
        <dbReference type="SAM" id="MobiDB-lite"/>
    </source>
</evidence>
<dbReference type="OrthoDB" id="8481828at2"/>
<name>A0A438AGF7_9RHOB</name>
<feature type="compositionally biased region" description="Basic and acidic residues" evidence="2">
    <location>
        <begin position="65"/>
        <end position="76"/>
    </location>
</feature>
<sequence length="87" mass="9210">MADHPTPAQPPAKAAADARQQAGAEADTAARDTRDDLPPAAQRALAEAEARRARSEGLHLAPELGGRDGPEPVRYGDWEKKGIAIDF</sequence>
<feature type="compositionally biased region" description="Basic and acidic residues" evidence="2">
    <location>
        <begin position="46"/>
        <end position="57"/>
    </location>
</feature>
<comment type="caution">
    <text evidence="3">The sequence shown here is derived from an EMBL/GenBank/DDBJ whole genome shotgun (WGS) entry which is preliminary data.</text>
</comment>
<feature type="compositionally biased region" description="Low complexity" evidence="2">
    <location>
        <begin position="11"/>
        <end position="27"/>
    </location>
</feature>
<evidence type="ECO:0000313" key="3">
    <source>
        <dbReference type="EMBL" id="RVV97791.1"/>
    </source>
</evidence>
<dbReference type="AlphaFoldDB" id="A0A438AGF7"/>
<protein>
    <submittedName>
        <fullName evidence="3">DUF1674 domain-containing protein</fullName>
    </submittedName>
</protein>
<evidence type="ECO:0000256" key="1">
    <source>
        <dbReference type="ARBA" id="ARBA00005701"/>
    </source>
</evidence>
<dbReference type="Pfam" id="PF07896">
    <property type="entry name" value="DUF1674"/>
    <property type="match status" value="1"/>
</dbReference>
<accession>A0A438AGF7</accession>
<evidence type="ECO:0000313" key="4">
    <source>
        <dbReference type="Proteomes" id="UP000285908"/>
    </source>
</evidence>
<dbReference type="EMBL" id="RQXX01000003">
    <property type="protein sequence ID" value="RVV97791.1"/>
    <property type="molecule type" value="Genomic_DNA"/>
</dbReference>
<gene>
    <name evidence="3" type="ORF">EKE94_09905</name>
</gene>
<dbReference type="InterPro" id="IPR012875">
    <property type="entry name" value="SDHF4"/>
</dbReference>
<comment type="similarity">
    <text evidence="1">Belongs to the SDHAF4 family.</text>
</comment>
<feature type="region of interest" description="Disordered" evidence="2">
    <location>
        <begin position="1"/>
        <end position="76"/>
    </location>
</feature>
<proteinExistence type="inferred from homology"/>
<keyword evidence="4" id="KW-1185">Reference proteome</keyword>